<dbReference type="InterPro" id="IPR002649">
    <property type="entry name" value="tRNA_m1G_MeTrfase_TrmD"/>
</dbReference>
<comment type="catalytic activity">
    <reaction evidence="14">
        <text>guanosine(37) in tRNA + S-adenosyl-L-methionine = N(1)-methylguanosine(37) in tRNA + S-adenosyl-L-homocysteine + H(+)</text>
        <dbReference type="Rhea" id="RHEA:36899"/>
        <dbReference type="Rhea" id="RHEA-COMP:10145"/>
        <dbReference type="Rhea" id="RHEA-COMP:10147"/>
        <dbReference type="ChEBI" id="CHEBI:15378"/>
        <dbReference type="ChEBI" id="CHEBI:57856"/>
        <dbReference type="ChEBI" id="CHEBI:59789"/>
        <dbReference type="ChEBI" id="CHEBI:73542"/>
        <dbReference type="ChEBI" id="CHEBI:74269"/>
        <dbReference type="EC" id="2.1.1.228"/>
    </reaction>
</comment>
<evidence type="ECO:0000256" key="6">
    <source>
        <dbReference type="ARBA" id="ARBA00014679"/>
    </source>
</evidence>
<protein>
    <recommendedName>
        <fullName evidence="6">tRNA (guanine-N(1)-)-methyltransferase</fullName>
        <ecNumber evidence="5">2.1.1.228</ecNumber>
    </recommendedName>
    <alternativeName>
        <fullName evidence="12">M1G-methyltransferase</fullName>
    </alternativeName>
    <alternativeName>
        <fullName evidence="13">tRNA [GM37] methyltransferase</fullName>
    </alternativeName>
</protein>
<dbReference type="SUPFAM" id="SSF75217">
    <property type="entry name" value="alpha/beta knot"/>
    <property type="match status" value="1"/>
</dbReference>
<dbReference type="InterPro" id="IPR023148">
    <property type="entry name" value="tRNA_m1G_MeTrfase_C_sf"/>
</dbReference>
<dbReference type="GO" id="GO:0002939">
    <property type="term" value="P:tRNA N1-guanine methylation"/>
    <property type="evidence" value="ECO:0007669"/>
    <property type="project" value="TreeGrafter"/>
</dbReference>
<dbReference type="PIRSF" id="PIRSF000386">
    <property type="entry name" value="tRNA_mtase"/>
    <property type="match status" value="1"/>
</dbReference>
<evidence type="ECO:0000256" key="8">
    <source>
        <dbReference type="ARBA" id="ARBA00022603"/>
    </source>
</evidence>
<comment type="function">
    <text evidence="1">Specifically methylates guanosine-37 in various tRNAs.</text>
</comment>
<keyword evidence="10" id="KW-0949">S-adenosyl-L-methionine</keyword>
<dbReference type="GO" id="GO:0052906">
    <property type="term" value="F:tRNA (guanine(37)-N1)-methyltransferase activity"/>
    <property type="evidence" value="ECO:0007669"/>
    <property type="project" value="UniProtKB-EC"/>
</dbReference>
<name>A0A6J6DKG2_9ZZZZ</name>
<proteinExistence type="inferred from homology"/>
<dbReference type="InterPro" id="IPR016009">
    <property type="entry name" value="tRNA_MeTrfase_TRMD/TRM10"/>
</dbReference>
<evidence type="ECO:0000256" key="9">
    <source>
        <dbReference type="ARBA" id="ARBA00022679"/>
    </source>
</evidence>
<dbReference type="AlphaFoldDB" id="A0A6J6DKG2"/>
<keyword evidence="7" id="KW-0963">Cytoplasm</keyword>
<evidence type="ECO:0000256" key="3">
    <source>
        <dbReference type="ARBA" id="ARBA00007630"/>
    </source>
</evidence>
<dbReference type="HAMAP" id="MF_00605">
    <property type="entry name" value="TrmD"/>
    <property type="match status" value="1"/>
</dbReference>
<dbReference type="NCBIfam" id="NF000648">
    <property type="entry name" value="PRK00026.1"/>
    <property type="match status" value="1"/>
</dbReference>
<evidence type="ECO:0000256" key="14">
    <source>
        <dbReference type="ARBA" id="ARBA00047783"/>
    </source>
</evidence>
<evidence type="ECO:0000256" key="13">
    <source>
        <dbReference type="ARBA" id="ARBA00033392"/>
    </source>
</evidence>
<dbReference type="NCBIfam" id="TIGR00088">
    <property type="entry name" value="trmD"/>
    <property type="match status" value="1"/>
</dbReference>
<evidence type="ECO:0000256" key="7">
    <source>
        <dbReference type="ARBA" id="ARBA00022490"/>
    </source>
</evidence>
<evidence type="ECO:0000259" key="15">
    <source>
        <dbReference type="Pfam" id="PF01746"/>
    </source>
</evidence>
<feature type="domain" description="tRNA methyltransferase TRMD/TRM10-type" evidence="15">
    <location>
        <begin position="1"/>
        <end position="221"/>
    </location>
</feature>
<dbReference type="GO" id="GO:0005829">
    <property type="term" value="C:cytosol"/>
    <property type="evidence" value="ECO:0007669"/>
    <property type="project" value="TreeGrafter"/>
</dbReference>
<evidence type="ECO:0000256" key="10">
    <source>
        <dbReference type="ARBA" id="ARBA00022691"/>
    </source>
</evidence>
<comment type="similarity">
    <text evidence="3">Belongs to the RNA methyltransferase TrmD family.</text>
</comment>
<dbReference type="InterPro" id="IPR029028">
    <property type="entry name" value="Alpha/beta_knot_MTases"/>
</dbReference>
<accession>A0A6J6DKG2</accession>
<evidence type="ECO:0000256" key="5">
    <source>
        <dbReference type="ARBA" id="ARBA00012807"/>
    </source>
</evidence>
<sequence>MRIDVFTIFPDMVSGFAGQSLLGRASAKGLLDVRVHDLREHTTDVHRTVDDSPFGGGAGMVLRPEPIYAAVEAADPPRPLFLLGPGGRRLDQAMAQELAESGGFSMLCGRYEGVDDRVRTDLCDGELSIGDYVLGGGEVAAMVVLEAVGRLVPGVMGNSASAGDESFSDGLLEYPQFTKPAEFRGMVVPEVLRSGDHGRIARWRRARALRRTLSSRPDLIEARGGLSEADEALLADPDLTD</sequence>
<dbReference type="PANTHER" id="PTHR46417">
    <property type="entry name" value="TRNA (GUANINE-N(1)-)-METHYLTRANSFERASE"/>
    <property type="match status" value="1"/>
</dbReference>
<dbReference type="InterPro" id="IPR029026">
    <property type="entry name" value="tRNA_m1G_MTases_N"/>
</dbReference>
<evidence type="ECO:0000256" key="11">
    <source>
        <dbReference type="ARBA" id="ARBA00022694"/>
    </source>
</evidence>
<dbReference type="Gene3D" id="1.10.1270.20">
    <property type="entry name" value="tRNA(m1g37)methyltransferase, domain 2"/>
    <property type="match status" value="1"/>
</dbReference>
<gene>
    <name evidence="16" type="ORF">UFOPK1711_00073</name>
    <name evidence="17" type="ORF">UFOPK2143_01017</name>
</gene>
<keyword evidence="8" id="KW-0489">Methyltransferase</keyword>
<dbReference type="CDD" id="cd18080">
    <property type="entry name" value="TrmD-like"/>
    <property type="match status" value="1"/>
</dbReference>
<evidence type="ECO:0000256" key="2">
    <source>
        <dbReference type="ARBA" id="ARBA00004496"/>
    </source>
</evidence>
<dbReference type="EMBL" id="CAEZTR010000002">
    <property type="protein sequence ID" value="CAB4563674.1"/>
    <property type="molecule type" value="Genomic_DNA"/>
</dbReference>
<evidence type="ECO:0000313" key="17">
    <source>
        <dbReference type="EMBL" id="CAB4646321.1"/>
    </source>
</evidence>
<evidence type="ECO:0000256" key="1">
    <source>
        <dbReference type="ARBA" id="ARBA00002634"/>
    </source>
</evidence>
<dbReference type="EC" id="2.1.1.228" evidence="5"/>
<organism evidence="16">
    <name type="scientific">freshwater metagenome</name>
    <dbReference type="NCBI Taxonomy" id="449393"/>
    <lineage>
        <taxon>unclassified sequences</taxon>
        <taxon>metagenomes</taxon>
        <taxon>ecological metagenomes</taxon>
    </lineage>
</organism>
<evidence type="ECO:0000313" key="16">
    <source>
        <dbReference type="EMBL" id="CAB4563674.1"/>
    </source>
</evidence>
<dbReference type="EMBL" id="CAEZVV010000059">
    <property type="protein sequence ID" value="CAB4646321.1"/>
    <property type="molecule type" value="Genomic_DNA"/>
</dbReference>
<keyword evidence="9" id="KW-0808">Transferase</keyword>
<evidence type="ECO:0000256" key="12">
    <source>
        <dbReference type="ARBA" id="ARBA00029736"/>
    </source>
</evidence>
<dbReference type="PANTHER" id="PTHR46417:SF1">
    <property type="entry name" value="TRNA (GUANINE-N(1)-)-METHYLTRANSFERASE"/>
    <property type="match status" value="1"/>
</dbReference>
<keyword evidence="11" id="KW-0819">tRNA processing</keyword>
<dbReference type="FunFam" id="3.40.1280.10:FF:000001">
    <property type="entry name" value="tRNA (guanine-N(1)-)-methyltransferase"/>
    <property type="match status" value="1"/>
</dbReference>
<dbReference type="Pfam" id="PF01746">
    <property type="entry name" value="tRNA_m1G_MT"/>
    <property type="match status" value="1"/>
</dbReference>
<comment type="subcellular location">
    <subcellularLocation>
        <location evidence="2">Cytoplasm</location>
    </subcellularLocation>
</comment>
<dbReference type="Gene3D" id="3.40.1280.10">
    <property type="match status" value="1"/>
</dbReference>
<reference evidence="16" key="1">
    <citation type="submission" date="2020-05" db="EMBL/GenBank/DDBJ databases">
        <authorList>
            <person name="Chiriac C."/>
            <person name="Salcher M."/>
            <person name="Ghai R."/>
            <person name="Kavagutti S V."/>
        </authorList>
    </citation>
    <scope>NUCLEOTIDE SEQUENCE</scope>
</reference>
<evidence type="ECO:0000256" key="4">
    <source>
        <dbReference type="ARBA" id="ARBA00011738"/>
    </source>
</evidence>
<comment type="subunit">
    <text evidence="4">Homodimer.</text>
</comment>